<keyword evidence="2" id="KW-1185">Reference proteome</keyword>
<comment type="caution">
    <text evidence="1">The sequence shown here is derived from an EMBL/GenBank/DDBJ whole genome shotgun (WGS) entry which is preliminary data.</text>
</comment>
<evidence type="ECO:0000313" key="2">
    <source>
        <dbReference type="Proteomes" id="UP000676310"/>
    </source>
</evidence>
<sequence length="329" mass="34856">MGFWSGIADAFSRDGGATHFCEKLPVIGHVTAGIQLLAGNPEHAKRAAATATNSTLTAGGAVAGFMAGGPLGAAGGAALASTAGIACEYGISTTIDDQNVKGNVGEVSIKRIVVDGALSSITAVIPGGTAVIGSAGKEVAKQSISSAVKTGVLTGLSTAVQGYSKGQVRPTTGEPEEPEEKKDLVRVVTLGQEQAAQHLIRVVKNFKTELAVSPFNDWTRLNGDARDLSGLCHNLAQSLPTIRLDCDWTIVNGFYEGGKNVWTTNEDCFVRLESKLKETRAQNEAKWITCREGRVAIRSAIKMLDERMASEVVRVPREMVRNWMEFVVQ</sequence>
<dbReference type="AlphaFoldDB" id="A0A8J2HYP6"/>
<dbReference type="RefSeq" id="XP_043166193.1">
    <property type="nucleotide sequence ID" value="XM_043310258.1"/>
</dbReference>
<name>A0A8J2HYP6_9PLEO</name>
<protein>
    <submittedName>
        <fullName evidence="1">Uncharacterized protein</fullName>
    </submittedName>
</protein>
<dbReference type="PANTHER" id="PTHR42076:SF1">
    <property type="entry name" value="CYANOVIRIN-N DOMAIN-CONTAINING PROTEIN"/>
    <property type="match status" value="1"/>
</dbReference>
<gene>
    <name evidence="1" type="ORF">ALTATR162_LOCUS2652</name>
</gene>
<dbReference type="GeneID" id="67014121"/>
<dbReference type="EMBL" id="CAJRGZ010000015">
    <property type="protein sequence ID" value="CAG5150417.1"/>
    <property type="molecule type" value="Genomic_DNA"/>
</dbReference>
<dbReference type="OrthoDB" id="2441380at2759"/>
<dbReference type="PANTHER" id="PTHR42076">
    <property type="entry name" value="CYANOVIRIN-N HOMOLOG"/>
    <property type="match status" value="1"/>
</dbReference>
<accession>A0A8J2HYP6</accession>
<evidence type="ECO:0000313" key="1">
    <source>
        <dbReference type="EMBL" id="CAG5150417.1"/>
    </source>
</evidence>
<reference evidence="1" key="1">
    <citation type="submission" date="2021-05" db="EMBL/GenBank/DDBJ databases">
        <authorList>
            <person name="Stam R."/>
        </authorList>
    </citation>
    <scope>NUCLEOTIDE SEQUENCE</scope>
    <source>
        <strain evidence="1">CS162</strain>
    </source>
</reference>
<dbReference type="Proteomes" id="UP000676310">
    <property type="component" value="Unassembled WGS sequence"/>
</dbReference>
<organism evidence="1 2">
    <name type="scientific">Alternaria atra</name>
    <dbReference type="NCBI Taxonomy" id="119953"/>
    <lineage>
        <taxon>Eukaryota</taxon>
        <taxon>Fungi</taxon>
        <taxon>Dikarya</taxon>
        <taxon>Ascomycota</taxon>
        <taxon>Pezizomycotina</taxon>
        <taxon>Dothideomycetes</taxon>
        <taxon>Pleosporomycetidae</taxon>
        <taxon>Pleosporales</taxon>
        <taxon>Pleosporineae</taxon>
        <taxon>Pleosporaceae</taxon>
        <taxon>Alternaria</taxon>
        <taxon>Alternaria sect. Ulocladioides</taxon>
    </lineage>
</organism>
<proteinExistence type="predicted"/>